<dbReference type="PANTHER" id="PTHR36206:SF4">
    <property type="entry name" value="HYPOTHETICAL CONSERVED PROTEIN (EUROFUNG)-RELATED"/>
    <property type="match status" value="1"/>
</dbReference>
<feature type="domain" description="Zn(2)-C6 fungal-type" evidence="8">
    <location>
        <begin position="5"/>
        <end position="34"/>
    </location>
</feature>
<evidence type="ECO:0000256" key="4">
    <source>
        <dbReference type="ARBA" id="ARBA00023125"/>
    </source>
</evidence>
<gene>
    <name evidence="9" type="ORF">HIM_06291</name>
</gene>
<evidence type="ECO:0000256" key="5">
    <source>
        <dbReference type="ARBA" id="ARBA00023163"/>
    </source>
</evidence>
<feature type="region of interest" description="Disordered" evidence="7">
    <location>
        <begin position="302"/>
        <end position="333"/>
    </location>
</feature>
<dbReference type="GO" id="GO:0000981">
    <property type="term" value="F:DNA-binding transcription factor activity, RNA polymerase II-specific"/>
    <property type="evidence" value="ECO:0007669"/>
    <property type="project" value="InterPro"/>
</dbReference>
<keyword evidence="1" id="KW-0479">Metal-binding</keyword>
<evidence type="ECO:0000313" key="10">
    <source>
        <dbReference type="Proteomes" id="UP000054481"/>
    </source>
</evidence>
<evidence type="ECO:0000256" key="6">
    <source>
        <dbReference type="ARBA" id="ARBA00023242"/>
    </source>
</evidence>
<dbReference type="Pfam" id="PF00172">
    <property type="entry name" value="Zn_clus"/>
    <property type="match status" value="1"/>
</dbReference>
<keyword evidence="4" id="KW-0238">DNA-binding</keyword>
<accession>A0A0F7ZNT0</accession>
<dbReference type="CDD" id="cd00067">
    <property type="entry name" value="GAL4"/>
    <property type="match status" value="1"/>
</dbReference>
<keyword evidence="5" id="KW-0804">Transcription</keyword>
<evidence type="ECO:0000256" key="3">
    <source>
        <dbReference type="ARBA" id="ARBA00023015"/>
    </source>
</evidence>
<dbReference type="Proteomes" id="UP000054481">
    <property type="component" value="Unassembled WGS sequence"/>
</dbReference>
<reference evidence="9 10" key="1">
    <citation type="journal article" date="2014" name="Genome Biol. Evol.">
        <title>Comparative genomics and transcriptomics analyses reveal divergent lifestyle features of nematode endoparasitic fungus Hirsutella minnesotensis.</title>
        <authorList>
            <person name="Lai Y."/>
            <person name="Liu K."/>
            <person name="Zhang X."/>
            <person name="Zhang X."/>
            <person name="Li K."/>
            <person name="Wang N."/>
            <person name="Shu C."/>
            <person name="Wu Y."/>
            <person name="Wang C."/>
            <person name="Bushley K.E."/>
            <person name="Xiang M."/>
            <person name="Liu X."/>
        </authorList>
    </citation>
    <scope>NUCLEOTIDE SEQUENCE [LARGE SCALE GENOMIC DNA]</scope>
    <source>
        <strain evidence="9 10">3608</strain>
    </source>
</reference>
<organism evidence="9 10">
    <name type="scientific">Hirsutella minnesotensis 3608</name>
    <dbReference type="NCBI Taxonomy" id="1043627"/>
    <lineage>
        <taxon>Eukaryota</taxon>
        <taxon>Fungi</taxon>
        <taxon>Dikarya</taxon>
        <taxon>Ascomycota</taxon>
        <taxon>Pezizomycotina</taxon>
        <taxon>Sordariomycetes</taxon>
        <taxon>Hypocreomycetidae</taxon>
        <taxon>Hypocreales</taxon>
        <taxon>Ophiocordycipitaceae</taxon>
        <taxon>Hirsutella</taxon>
    </lineage>
</organism>
<evidence type="ECO:0000256" key="7">
    <source>
        <dbReference type="SAM" id="MobiDB-lite"/>
    </source>
</evidence>
<dbReference type="OrthoDB" id="3598904at2759"/>
<keyword evidence="2" id="KW-0862">Zinc</keyword>
<dbReference type="AlphaFoldDB" id="A0A0F7ZNT0"/>
<protein>
    <recommendedName>
        <fullName evidence="8">Zn(2)-C6 fungal-type domain-containing protein</fullName>
    </recommendedName>
</protein>
<name>A0A0F7ZNT0_9HYPO</name>
<keyword evidence="6" id="KW-0539">Nucleus</keyword>
<evidence type="ECO:0000256" key="1">
    <source>
        <dbReference type="ARBA" id="ARBA00022723"/>
    </source>
</evidence>
<sequence length="613" mass="67982">MRHIKRHVKCDETRPSCHNCLKWRGYCNAYANQTESQPSTALSICHRKKSKPSNKPPSILNQPNVTAVRFANAEQQAYFYVWLGLSVSSLSGSLAKTRLWTTTMPQVSLEEPTLRYGAMAVGALRKAGKDRHPLAALDETNQHYLNALVYYCKALRLQAMAKPTRGGLRTALLSSLLFVCFEALRGMTPEALKHVNGGFRMLNELAACTDLAPDIVSIAPAPPAFVEEILECYRPLELQARSFMGSYRQFFFSPETSPTPADHVSPRRKSLHGHLREEAASRHFSQCATGGGADCLLPSSPLGLSQTGLPSPQSQGSPTTSESGQPSAKGPLKHPMLRILPFTKHTPYFRPKLSRITSLDDTPAVFTDLNEALGYWSLLQRSMVQHIPMLTRITSGLGLTRVQSERELETKLESVRQNPEVSQFVTGVRHLLQRWADAYEPLFLATRLDASKDSGTYLQAINLRIEYLILYIYTAIPRFSRIAVAKGLTPQYQEMTQLAGELLAARPGCGFSMDSGWTWPLFVAAFGCRGAPEAAVECAEGDEDAQWLLLRRREVVFEDFGASVIYRSAYKDPVTGRWGLVEEAASFAVRPDGRLDWRRVPVSDAASILSGVC</sequence>
<dbReference type="InterPro" id="IPR001138">
    <property type="entry name" value="Zn2Cys6_DnaBD"/>
</dbReference>
<dbReference type="SUPFAM" id="SSF57701">
    <property type="entry name" value="Zn2/Cys6 DNA-binding domain"/>
    <property type="match status" value="1"/>
</dbReference>
<evidence type="ECO:0000313" key="9">
    <source>
        <dbReference type="EMBL" id="KJZ74285.1"/>
    </source>
</evidence>
<feature type="compositionally biased region" description="Low complexity" evidence="7">
    <location>
        <begin position="305"/>
        <end position="324"/>
    </location>
</feature>
<evidence type="ECO:0000256" key="2">
    <source>
        <dbReference type="ARBA" id="ARBA00022833"/>
    </source>
</evidence>
<feature type="region of interest" description="Disordered" evidence="7">
    <location>
        <begin position="255"/>
        <end position="275"/>
    </location>
</feature>
<evidence type="ECO:0000259" key="8">
    <source>
        <dbReference type="Pfam" id="PF00172"/>
    </source>
</evidence>
<dbReference type="PANTHER" id="PTHR36206">
    <property type="entry name" value="ASPERCRYPTIN BIOSYNTHESIS CLUSTER-SPECIFIC TRANSCRIPTION REGULATOR ATNN-RELATED"/>
    <property type="match status" value="1"/>
</dbReference>
<proteinExistence type="predicted"/>
<keyword evidence="3" id="KW-0805">Transcription regulation</keyword>
<dbReference type="InterPro" id="IPR036864">
    <property type="entry name" value="Zn2-C6_fun-type_DNA-bd_sf"/>
</dbReference>
<dbReference type="GO" id="GO:0003677">
    <property type="term" value="F:DNA binding"/>
    <property type="evidence" value="ECO:0007669"/>
    <property type="project" value="UniProtKB-KW"/>
</dbReference>
<dbReference type="InterPro" id="IPR052360">
    <property type="entry name" value="Transcr_Regulatory_Proteins"/>
</dbReference>
<dbReference type="EMBL" id="KQ030527">
    <property type="protein sequence ID" value="KJZ74285.1"/>
    <property type="molecule type" value="Genomic_DNA"/>
</dbReference>
<keyword evidence="10" id="KW-1185">Reference proteome</keyword>
<dbReference type="GO" id="GO:0008270">
    <property type="term" value="F:zinc ion binding"/>
    <property type="evidence" value="ECO:0007669"/>
    <property type="project" value="InterPro"/>
</dbReference>